<dbReference type="EMBL" id="JBBMFI010000049">
    <property type="protein sequence ID" value="MEQ2566362.1"/>
    <property type="molecule type" value="Genomic_DNA"/>
</dbReference>
<accession>A0ABV1HVL8</accession>
<evidence type="ECO:0000313" key="4">
    <source>
        <dbReference type="Proteomes" id="UP001478133"/>
    </source>
</evidence>
<dbReference type="Gene3D" id="3.60.15.10">
    <property type="entry name" value="Ribonuclease Z/Hydroxyacylglutathione hydrolase-like"/>
    <property type="match status" value="1"/>
</dbReference>
<evidence type="ECO:0000259" key="2">
    <source>
        <dbReference type="SMART" id="SM00849"/>
    </source>
</evidence>
<evidence type="ECO:0000256" key="1">
    <source>
        <dbReference type="ARBA" id="ARBA00022759"/>
    </source>
</evidence>
<protein>
    <submittedName>
        <fullName evidence="3">MBL fold metallo-hydrolase</fullName>
    </submittedName>
</protein>
<evidence type="ECO:0000313" key="3">
    <source>
        <dbReference type="EMBL" id="MEQ2566362.1"/>
    </source>
</evidence>
<dbReference type="PANTHER" id="PTHR46018">
    <property type="entry name" value="ZINC PHOSPHODIESTERASE ELAC PROTEIN 1"/>
    <property type="match status" value="1"/>
</dbReference>
<dbReference type="RefSeq" id="WP_022505334.1">
    <property type="nucleotide sequence ID" value="NZ_JBBMEY010000067.1"/>
</dbReference>
<dbReference type="Proteomes" id="UP001478133">
    <property type="component" value="Unassembled WGS sequence"/>
</dbReference>
<name>A0ABV1HVL8_9FIRM</name>
<keyword evidence="1" id="KW-0540">Nuclease</keyword>
<reference evidence="3 4" key="1">
    <citation type="submission" date="2024-03" db="EMBL/GenBank/DDBJ databases">
        <title>Human intestinal bacterial collection.</title>
        <authorList>
            <person name="Pauvert C."/>
            <person name="Hitch T.C.A."/>
            <person name="Clavel T."/>
        </authorList>
    </citation>
    <scope>NUCLEOTIDE SEQUENCE [LARGE SCALE GENOMIC DNA]</scope>
    <source>
        <strain evidence="3 4">CLA-AP-H18</strain>
    </source>
</reference>
<feature type="domain" description="Metallo-beta-lactamase" evidence="2">
    <location>
        <begin position="17"/>
        <end position="229"/>
    </location>
</feature>
<sequence length="265" mass="30783">MKLTILGTGNAMVTKCYNTCFAIEQNDEYFLVDGGGGNQILSQLEKANIDWKKIKNIFVTHKHIDHITGIIWLVRVFTQNMSRGTFDKEVNLYAHSELIKIITDIATMLLQPKQIDYIGKKFHLISVEDGDEVTILGNKVKFFDIHSTKTKQFGFTMYYGKDKLTCCGDEPYNEVEKEYVQDSTYLLHEAFCLYEDREKFHPYEKHHSTVKDACILAEKLNVKNLILYHTEDKNITNRKELYTKEGKEFYSGSLYVPDDLEVFNL</sequence>
<dbReference type="SMART" id="SM00849">
    <property type="entry name" value="Lactamase_B"/>
    <property type="match status" value="1"/>
</dbReference>
<dbReference type="InterPro" id="IPR001279">
    <property type="entry name" value="Metallo-B-lactamas"/>
</dbReference>
<keyword evidence="1" id="KW-0255">Endonuclease</keyword>
<gene>
    <name evidence="3" type="ORF">ABFO16_08955</name>
</gene>
<dbReference type="SUPFAM" id="SSF56281">
    <property type="entry name" value="Metallo-hydrolase/oxidoreductase"/>
    <property type="match status" value="1"/>
</dbReference>
<dbReference type="PANTHER" id="PTHR46018:SF2">
    <property type="entry name" value="ZINC PHOSPHODIESTERASE ELAC PROTEIN 1"/>
    <property type="match status" value="1"/>
</dbReference>
<organism evidence="3 4">
    <name type="scientific">Ruminococcoides intestinihominis</name>
    <dbReference type="NCBI Taxonomy" id="3133161"/>
    <lineage>
        <taxon>Bacteria</taxon>
        <taxon>Bacillati</taxon>
        <taxon>Bacillota</taxon>
        <taxon>Clostridia</taxon>
        <taxon>Eubacteriales</taxon>
        <taxon>Oscillospiraceae</taxon>
        <taxon>Ruminococcoides</taxon>
    </lineage>
</organism>
<dbReference type="Pfam" id="PF23023">
    <property type="entry name" value="Anti-Pycsar_Apyc1"/>
    <property type="match status" value="1"/>
</dbReference>
<keyword evidence="1" id="KW-0378">Hydrolase</keyword>
<keyword evidence="4" id="KW-1185">Reference proteome</keyword>
<proteinExistence type="predicted"/>
<comment type="caution">
    <text evidence="3">The sequence shown here is derived from an EMBL/GenBank/DDBJ whole genome shotgun (WGS) entry which is preliminary data.</text>
</comment>
<dbReference type="InterPro" id="IPR036866">
    <property type="entry name" value="RibonucZ/Hydroxyglut_hydro"/>
</dbReference>